<feature type="transmembrane region" description="Helical" evidence="2">
    <location>
        <begin position="278"/>
        <end position="300"/>
    </location>
</feature>
<gene>
    <name evidence="3" type="ORF">FYJ63_02665</name>
</gene>
<accession>A0A7K0K270</accession>
<feature type="transmembrane region" description="Helical" evidence="2">
    <location>
        <begin position="358"/>
        <end position="376"/>
    </location>
</feature>
<feature type="compositionally biased region" description="Polar residues" evidence="1">
    <location>
        <begin position="72"/>
        <end position="89"/>
    </location>
</feature>
<comment type="caution">
    <text evidence="3">The sequence shown here is derived from an EMBL/GenBank/DDBJ whole genome shotgun (WGS) entry which is preliminary data.</text>
</comment>
<dbReference type="Proteomes" id="UP000442535">
    <property type="component" value="Unassembled WGS sequence"/>
</dbReference>
<feature type="transmembrane region" description="Helical" evidence="2">
    <location>
        <begin position="237"/>
        <end position="258"/>
    </location>
</feature>
<feature type="compositionally biased region" description="Low complexity" evidence="1">
    <location>
        <begin position="115"/>
        <end position="136"/>
    </location>
</feature>
<organism evidence="3 4">
    <name type="scientific">Mobiluncus porci</name>
    <dbReference type="NCBI Taxonomy" id="2652278"/>
    <lineage>
        <taxon>Bacteria</taxon>
        <taxon>Bacillati</taxon>
        <taxon>Actinomycetota</taxon>
        <taxon>Actinomycetes</taxon>
        <taxon>Actinomycetales</taxon>
        <taxon>Actinomycetaceae</taxon>
        <taxon>Mobiluncus</taxon>
    </lineage>
</organism>
<name>A0A7K0K270_9ACTO</name>
<dbReference type="RefSeq" id="WP_277026254.1">
    <property type="nucleotide sequence ID" value="NZ_JAQYQY010000007.1"/>
</dbReference>
<keyword evidence="2" id="KW-1133">Transmembrane helix</keyword>
<feature type="compositionally biased region" description="Low complexity" evidence="1">
    <location>
        <begin position="145"/>
        <end position="164"/>
    </location>
</feature>
<protein>
    <submittedName>
        <fullName evidence="3">Uncharacterized protein</fullName>
    </submittedName>
</protein>
<feature type="transmembrane region" description="Helical" evidence="2">
    <location>
        <begin position="307"/>
        <end position="328"/>
    </location>
</feature>
<dbReference type="AlphaFoldDB" id="A0A7K0K270"/>
<dbReference type="EMBL" id="VUMY01000003">
    <property type="protein sequence ID" value="MST49160.1"/>
    <property type="molecule type" value="Genomic_DNA"/>
</dbReference>
<evidence type="ECO:0000313" key="3">
    <source>
        <dbReference type="EMBL" id="MST49160.1"/>
    </source>
</evidence>
<keyword evidence="2" id="KW-0472">Membrane</keyword>
<proteinExistence type="predicted"/>
<keyword evidence="4" id="KW-1185">Reference proteome</keyword>
<feature type="compositionally biased region" description="Low complexity" evidence="1">
    <location>
        <begin position="29"/>
        <end position="52"/>
    </location>
</feature>
<feature type="region of interest" description="Disordered" evidence="1">
    <location>
        <begin position="1"/>
        <end position="200"/>
    </location>
</feature>
<feature type="compositionally biased region" description="Polar residues" evidence="1">
    <location>
        <begin position="18"/>
        <end position="28"/>
    </location>
</feature>
<feature type="compositionally biased region" description="Low complexity" evidence="1">
    <location>
        <begin position="61"/>
        <end position="71"/>
    </location>
</feature>
<sequence>MNENENQPQDLPDYLRQEAQNSSGTSENPAVAADPATPAADNQYLEPVAPETPETPETPEAPEAGAPTEPANQSAMEDTSTQAWTTFLSETDDTPRAKVVSSEQTALVENKAEPEPALAEPETATVEPEPALAETTDTVTPTVAESSPTPYLSETSTTSTTQPEENSELETTVVRRKSLLGGETTETHAPVKPVDAQDAEPQWQPRQAQLLGNDDQSLNEATVLAGASIKPAKISRAGAHAASLVLSLLALPFAWAFLKHASGMLYGGANSAWEQGAYSVEGLVYLGLGLALLVVVGLAVRLSSLGMFVGGILLTAIGLAFVAAPFLMQELAGPTLTWLSESTIIAFRNLSYFLESSAFSGQFLVIGVVMLMVGVIGHTARRRGRTDQIADKALAKAEARP</sequence>
<evidence type="ECO:0000256" key="2">
    <source>
        <dbReference type="SAM" id="Phobius"/>
    </source>
</evidence>
<reference evidence="3 4" key="1">
    <citation type="submission" date="2019-08" db="EMBL/GenBank/DDBJ databases">
        <title>In-depth cultivation of the pig gut microbiome towards novel bacterial diversity and tailored functional studies.</title>
        <authorList>
            <person name="Wylensek D."/>
            <person name="Hitch T.C.A."/>
            <person name="Clavel T."/>
        </authorList>
    </citation>
    <scope>NUCLEOTIDE SEQUENCE [LARGE SCALE GENOMIC DNA]</scope>
    <source>
        <strain evidence="3 4">RF-GAM-744-WT-7</strain>
    </source>
</reference>
<evidence type="ECO:0000313" key="4">
    <source>
        <dbReference type="Proteomes" id="UP000442535"/>
    </source>
</evidence>
<evidence type="ECO:0000256" key="1">
    <source>
        <dbReference type="SAM" id="MobiDB-lite"/>
    </source>
</evidence>
<keyword evidence="2" id="KW-0812">Transmembrane</keyword>